<dbReference type="Gene3D" id="1.20.1740.10">
    <property type="entry name" value="Amino acid/polyamine transporter I"/>
    <property type="match status" value="1"/>
</dbReference>
<dbReference type="GO" id="GO:0015179">
    <property type="term" value="F:L-amino acid transmembrane transporter activity"/>
    <property type="evidence" value="ECO:0007669"/>
    <property type="project" value="TreeGrafter"/>
</dbReference>
<feature type="transmembrane region" description="Helical" evidence="6">
    <location>
        <begin position="439"/>
        <end position="459"/>
    </location>
</feature>
<evidence type="ECO:0000256" key="4">
    <source>
        <dbReference type="ARBA" id="ARBA00023136"/>
    </source>
</evidence>
<keyword evidence="4 6" id="KW-0472">Membrane</keyword>
<feature type="transmembrane region" description="Helical" evidence="6">
    <location>
        <begin position="148"/>
        <end position="167"/>
    </location>
</feature>
<evidence type="ECO:0000256" key="5">
    <source>
        <dbReference type="SAM" id="MobiDB-lite"/>
    </source>
</evidence>
<keyword evidence="2 6" id="KW-0812">Transmembrane</keyword>
<feature type="transmembrane region" description="Helical" evidence="6">
    <location>
        <begin position="309"/>
        <end position="330"/>
    </location>
</feature>
<evidence type="ECO:0000256" key="6">
    <source>
        <dbReference type="SAM" id="Phobius"/>
    </source>
</evidence>
<dbReference type="Pfam" id="PF13520">
    <property type="entry name" value="AA_permease_2"/>
    <property type="match status" value="1"/>
</dbReference>
<evidence type="ECO:0000256" key="1">
    <source>
        <dbReference type="ARBA" id="ARBA00004141"/>
    </source>
</evidence>
<name>A0A179H0F3_PURLI</name>
<dbReference type="AlphaFoldDB" id="A0A179H0F3"/>
<reference evidence="7 8" key="1">
    <citation type="submission" date="2016-01" db="EMBL/GenBank/DDBJ databases">
        <title>Biosynthesis of antibiotic leucinostatins and their inhibition on Phytophthora in bio-control Purpureocillium lilacinum.</title>
        <authorList>
            <person name="Wang G."/>
            <person name="Liu Z."/>
            <person name="Lin R."/>
            <person name="Li E."/>
            <person name="Mao Z."/>
            <person name="Ling J."/>
            <person name="Yin W."/>
            <person name="Xie B."/>
        </authorList>
    </citation>
    <scope>NUCLEOTIDE SEQUENCE [LARGE SCALE GENOMIC DNA]</scope>
    <source>
        <strain evidence="7">PLBJ-1</strain>
    </source>
</reference>
<organism evidence="7 8">
    <name type="scientific">Purpureocillium lilacinum</name>
    <name type="common">Paecilomyces lilacinus</name>
    <dbReference type="NCBI Taxonomy" id="33203"/>
    <lineage>
        <taxon>Eukaryota</taxon>
        <taxon>Fungi</taxon>
        <taxon>Dikarya</taxon>
        <taxon>Ascomycota</taxon>
        <taxon>Pezizomycotina</taxon>
        <taxon>Sordariomycetes</taxon>
        <taxon>Hypocreomycetidae</taxon>
        <taxon>Hypocreales</taxon>
        <taxon>Ophiocordycipitaceae</taxon>
        <taxon>Purpureocillium</taxon>
    </lineage>
</organism>
<dbReference type="PANTHER" id="PTHR11785:SF382">
    <property type="entry name" value="LOW-AFFINITY METHIONINE PERMEASE"/>
    <property type="match status" value="1"/>
</dbReference>
<feature type="transmembrane region" description="Helical" evidence="6">
    <location>
        <begin position="565"/>
        <end position="591"/>
    </location>
</feature>
<keyword evidence="3 6" id="KW-1133">Transmembrane helix</keyword>
<feature type="compositionally biased region" description="Gly residues" evidence="5">
    <location>
        <begin position="675"/>
        <end position="684"/>
    </location>
</feature>
<protein>
    <submittedName>
        <fullName evidence="7">High-affinity methionine permease</fullName>
    </submittedName>
</protein>
<evidence type="ECO:0000313" key="7">
    <source>
        <dbReference type="EMBL" id="OAQ83624.1"/>
    </source>
</evidence>
<dbReference type="Proteomes" id="UP000078240">
    <property type="component" value="Unassembled WGS sequence"/>
</dbReference>
<dbReference type="InterPro" id="IPR050598">
    <property type="entry name" value="AminoAcid_Transporter"/>
</dbReference>
<feature type="transmembrane region" description="Helical" evidence="6">
    <location>
        <begin position="192"/>
        <end position="212"/>
    </location>
</feature>
<feature type="transmembrane region" description="Helical" evidence="6">
    <location>
        <begin position="471"/>
        <end position="493"/>
    </location>
</feature>
<evidence type="ECO:0000256" key="2">
    <source>
        <dbReference type="ARBA" id="ARBA00022692"/>
    </source>
</evidence>
<accession>A0A179H0F3</accession>
<sequence>MDHSSYTHNDGPSRMLVPETAQHDDDLLNTVLDIPIDKNRIVTRAPAEPFRLTFLDATCLVINRTIGTGIFSGPQEVMKGCRSPGIAILMWCLGCAYGLVGSHVYVEYGLNVPRYVVNGVEQSVPRSGGELHYLQYVFQWPRYRKGTIMLSGVMFGICFICVGNMASNCIDCALRILQAANPEKSALDLSKGSVYGIAIAIATITCFIHAFSRRGGIVLNNVLAFVKVFLMISMIISTWVVAGGWSGIWGYRQNHMNDDLDKEVLESDSGASGYGQAFITVVFAYFGFYQPNYVLGETQNPRRNLPRSVWWGMGIISVLYIAVNICYMIIVPASAQIHNNVAQEFFRRIFDNDRQANRTLNAFLAISSFGNIVVWTFTAARMKQEIAKQCFIPFAGFFAKNKDFSLGRFLVWLESGGRHPHGRRITFLNPQNHREKTPVGALVLHLATCIALLMATYGASVNNAYIILSKLFTYILAGWFGSFLAIGILILHFHGPPTTEPIQTPNYNQVPEQEPVQKSWSQMIKGTVNPKVGIVCAILYLIGNMFLVTMTWVPPTRSWVSEGTSWYVVPLAAWSVLAFSALWFVGFYGIAAFRSRIGRKKFVYMTEPEFESVLRSREVVELDDASRRHRGGLILCHETIYKGWQGTETKDLETPAVGDRHGSIALGRRLPSHDGGQGMSGAGLEGTDFDRS</sequence>
<feature type="transmembrane region" description="Helical" evidence="6">
    <location>
        <begin position="360"/>
        <end position="380"/>
    </location>
</feature>
<comment type="caution">
    <text evidence="7">The sequence shown here is derived from an EMBL/GenBank/DDBJ whole genome shotgun (WGS) entry which is preliminary data.</text>
</comment>
<proteinExistence type="predicted"/>
<feature type="transmembrane region" description="Helical" evidence="6">
    <location>
        <begin position="271"/>
        <end position="288"/>
    </location>
</feature>
<comment type="subcellular location">
    <subcellularLocation>
        <location evidence="1">Membrane</location>
        <topology evidence="1">Multi-pass membrane protein</topology>
    </subcellularLocation>
</comment>
<dbReference type="PANTHER" id="PTHR11785">
    <property type="entry name" value="AMINO ACID TRANSPORTER"/>
    <property type="match status" value="1"/>
</dbReference>
<evidence type="ECO:0000256" key="3">
    <source>
        <dbReference type="ARBA" id="ARBA00022989"/>
    </source>
</evidence>
<gene>
    <name evidence="7" type="ORF">VFPBJ_02392</name>
</gene>
<feature type="region of interest" description="Disordered" evidence="5">
    <location>
        <begin position="667"/>
        <end position="692"/>
    </location>
</feature>
<evidence type="ECO:0000313" key="8">
    <source>
        <dbReference type="Proteomes" id="UP000078240"/>
    </source>
</evidence>
<dbReference type="EMBL" id="LSBH01000002">
    <property type="protein sequence ID" value="OAQ83624.1"/>
    <property type="molecule type" value="Genomic_DNA"/>
</dbReference>
<dbReference type="InterPro" id="IPR002293">
    <property type="entry name" value="AA/rel_permease1"/>
</dbReference>
<dbReference type="GO" id="GO:0016020">
    <property type="term" value="C:membrane"/>
    <property type="evidence" value="ECO:0007669"/>
    <property type="project" value="UniProtKB-SubCell"/>
</dbReference>
<feature type="transmembrane region" description="Helical" evidence="6">
    <location>
        <begin position="224"/>
        <end position="251"/>
    </location>
</feature>
<feature type="transmembrane region" description="Helical" evidence="6">
    <location>
        <begin position="532"/>
        <end position="553"/>
    </location>
</feature>